<evidence type="ECO:0000256" key="6">
    <source>
        <dbReference type="ARBA" id="ARBA00022687"/>
    </source>
</evidence>
<dbReference type="InterPro" id="IPR005817">
    <property type="entry name" value="Wnt"/>
</dbReference>
<proteinExistence type="inferred from homology"/>
<dbReference type="GO" id="GO:0000902">
    <property type="term" value="P:cell morphogenesis"/>
    <property type="evidence" value="ECO:0007669"/>
    <property type="project" value="UniProtKB-ARBA"/>
</dbReference>
<dbReference type="OMA" id="ANWWYLG"/>
<dbReference type="CDD" id="cd19338">
    <property type="entry name" value="Wnt_Wnt6"/>
    <property type="match status" value="1"/>
</dbReference>
<keyword evidence="3 9" id="KW-0217">Developmental protein</keyword>
<comment type="subcellular location">
    <subcellularLocation>
        <location evidence="1 9">Secreted</location>
        <location evidence="1 9">Extracellular space</location>
        <location evidence="1 9">Extracellular matrix</location>
    </subcellularLocation>
</comment>
<keyword evidence="5" id="KW-0272">Extracellular matrix</keyword>
<dbReference type="EMBL" id="JAPWDV010000002">
    <property type="protein sequence ID" value="KAJ6219048.1"/>
    <property type="molecule type" value="Genomic_DNA"/>
</dbReference>
<dbReference type="GO" id="GO:0060070">
    <property type="term" value="P:canonical Wnt signaling pathway"/>
    <property type="evidence" value="ECO:0007669"/>
    <property type="project" value="TreeGrafter"/>
</dbReference>
<keyword evidence="4" id="KW-0964">Secreted</keyword>
<evidence type="ECO:0000313" key="10">
    <source>
        <dbReference type="EMBL" id="KAJ6219048.1"/>
    </source>
</evidence>
<evidence type="ECO:0000256" key="8">
    <source>
        <dbReference type="ARBA" id="ARBA00023288"/>
    </source>
</evidence>
<dbReference type="InterPro" id="IPR043158">
    <property type="entry name" value="Wnt_C"/>
</dbReference>
<keyword evidence="6 9" id="KW-0879">Wnt signaling pathway</keyword>
<dbReference type="SMART" id="SM00097">
    <property type="entry name" value="WNT1"/>
    <property type="match status" value="1"/>
</dbReference>
<evidence type="ECO:0000256" key="7">
    <source>
        <dbReference type="ARBA" id="ARBA00023157"/>
    </source>
</evidence>
<dbReference type="GO" id="GO:0005125">
    <property type="term" value="F:cytokine activity"/>
    <property type="evidence" value="ECO:0007669"/>
    <property type="project" value="TreeGrafter"/>
</dbReference>
<dbReference type="InterPro" id="IPR009143">
    <property type="entry name" value="Wnt6"/>
</dbReference>
<dbReference type="GO" id="GO:0005615">
    <property type="term" value="C:extracellular space"/>
    <property type="evidence" value="ECO:0007669"/>
    <property type="project" value="TreeGrafter"/>
</dbReference>
<evidence type="ECO:0000256" key="5">
    <source>
        <dbReference type="ARBA" id="ARBA00022530"/>
    </source>
</evidence>
<dbReference type="Proteomes" id="UP001142055">
    <property type="component" value="Chromosome 2"/>
</dbReference>
<dbReference type="PROSITE" id="PS00246">
    <property type="entry name" value="WNT1"/>
    <property type="match status" value="1"/>
</dbReference>
<evidence type="ECO:0000256" key="2">
    <source>
        <dbReference type="ARBA" id="ARBA00005683"/>
    </source>
</evidence>
<keyword evidence="8" id="KW-0449">Lipoprotein</keyword>
<keyword evidence="11" id="KW-1185">Reference proteome</keyword>
<evidence type="ECO:0000256" key="9">
    <source>
        <dbReference type="RuleBase" id="RU003500"/>
    </source>
</evidence>
<keyword evidence="7" id="KW-1015">Disulfide bond</keyword>
<organism evidence="10 11">
    <name type="scientific">Blomia tropicalis</name>
    <name type="common">Mite</name>
    <dbReference type="NCBI Taxonomy" id="40697"/>
    <lineage>
        <taxon>Eukaryota</taxon>
        <taxon>Metazoa</taxon>
        <taxon>Ecdysozoa</taxon>
        <taxon>Arthropoda</taxon>
        <taxon>Chelicerata</taxon>
        <taxon>Arachnida</taxon>
        <taxon>Acari</taxon>
        <taxon>Acariformes</taxon>
        <taxon>Sarcoptiformes</taxon>
        <taxon>Astigmata</taxon>
        <taxon>Glycyphagoidea</taxon>
        <taxon>Echimyopodidae</taxon>
        <taxon>Blomia</taxon>
    </lineage>
</organism>
<evidence type="ECO:0000256" key="1">
    <source>
        <dbReference type="ARBA" id="ARBA00004498"/>
    </source>
</evidence>
<comment type="caution">
    <text evidence="10">The sequence shown here is derived from an EMBL/GenBank/DDBJ whole genome shotgun (WGS) entry which is preliminary data.</text>
</comment>
<dbReference type="Pfam" id="PF00110">
    <property type="entry name" value="wnt"/>
    <property type="match status" value="1"/>
</dbReference>
<dbReference type="FunFam" id="3.30.2460.20:FF:000001">
    <property type="entry name" value="Wnt homolog"/>
    <property type="match status" value="1"/>
</dbReference>
<sequence>MTIIPASSSVIVNNNNNYQQTKMPMTTTTATITAIHDNDILSTNHINHNNNQQLFSSQQSTLTKDGHSNENDTKIISTSTTIHRINNNANRSNWWILGTRRNYAKYLDITPSTFKINCHKVKFLNEIQREMCSIGYNVVNIVGRGARIGIDECQHQFKMNRWNCSTYEEEDARVFGPVLDINSREKAFIHAISTAGVVYSITRACSRGEMSQCGCDETTRRSKNVQHNWEWGGCSDDIHYGAEFTKKFIDSVEDPTTPDGLVNLHNNEVGRRVIKSKMELICKCHGMSGSCTIKVCWRKMKPFREVGQDLSSRFDGATHVKVIESRKKRSRLRPAQKNVKKPSKRDLVFLEESPDFCFKNLTIGAEGTTDRICNATSYGLDGCRYLCCGRGYRTIEREIEAKCNCKFVWCCNVVCDKCRSKIVETRCN</sequence>
<evidence type="ECO:0000256" key="4">
    <source>
        <dbReference type="ARBA" id="ARBA00022525"/>
    </source>
</evidence>
<comment type="function">
    <text evidence="9">Ligand for members of the frizzled family of seven transmembrane receptors.</text>
</comment>
<protein>
    <recommendedName>
        <fullName evidence="9">Protein Wnt</fullName>
    </recommendedName>
</protein>
<evidence type="ECO:0000256" key="3">
    <source>
        <dbReference type="ARBA" id="ARBA00022473"/>
    </source>
</evidence>
<dbReference type="Gene3D" id="3.30.2460.20">
    <property type="match status" value="1"/>
</dbReference>
<reference evidence="10" key="1">
    <citation type="submission" date="2022-12" db="EMBL/GenBank/DDBJ databases">
        <title>Genome assemblies of Blomia tropicalis.</title>
        <authorList>
            <person name="Cui Y."/>
        </authorList>
    </citation>
    <scope>NUCLEOTIDE SEQUENCE</scope>
    <source>
        <tissue evidence="10">Adult mites</tissue>
    </source>
</reference>
<dbReference type="AlphaFoldDB" id="A0A9Q0M2W8"/>
<dbReference type="PANTHER" id="PTHR12027:SF99">
    <property type="entry name" value="PROTEIN WNT"/>
    <property type="match status" value="1"/>
</dbReference>
<dbReference type="PRINTS" id="PR01349">
    <property type="entry name" value="WNTPROTEIN"/>
</dbReference>
<name>A0A9Q0M2W8_BLOTA</name>
<dbReference type="GO" id="GO:0005109">
    <property type="term" value="F:frizzled binding"/>
    <property type="evidence" value="ECO:0007669"/>
    <property type="project" value="TreeGrafter"/>
</dbReference>
<comment type="similarity">
    <text evidence="2 9">Belongs to the Wnt family.</text>
</comment>
<dbReference type="GO" id="GO:0007517">
    <property type="term" value="P:muscle organ development"/>
    <property type="evidence" value="ECO:0007669"/>
    <property type="project" value="UniProtKB-ARBA"/>
</dbReference>
<evidence type="ECO:0000313" key="11">
    <source>
        <dbReference type="Proteomes" id="UP001142055"/>
    </source>
</evidence>
<dbReference type="InterPro" id="IPR018161">
    <property type="entry name" value="Wnt_CS"/>
</dbReference>
<dbReference type="PANTHER" id="PTHR12027">
    <property type="entry name" value="WNT RELATED"/>
    <property type="match status" value="1"/>
</dbReference>
<dbReference type="GO" id="GO:0045165">
    <property type="term" value="P:cell fate commitment"/>
    <property type="evidence" value="ECO:0007669"/>
    <property type="project" value="TreeGrafter"/>
</dbReference>
<gene>
    <name evidence="10" type="ORF">RDWZM_004860</name>
</gene>
<accession>A0A9Q0M2W8</accession>
<dbReference type="GO" id="GO:0030182">
    <property type="term" value="P:neuron differentiation"/>
    <property type="evidence" value="ECO:0007669"/>
    <property type="project" value="TreeGrafter"/>
</dbReference>